<dbReference type="GO" id="GO:0045259">
    <property type="term" value="C:proton-transporting ATP synthase complex"/>
    <property type="evidence" value="ECO:0007669"/>
    <property type="project" value="UniProtKB-KW"/>
</dbReference>
<feature type="coiled-coil region" evidence="17">
    <location>
        <begin position="32"/>
        <end position="98"/>
    </location>
</feature>
<dbReference type="PANTHER" id="PTHR33445:SF1">
    <property type="entry name" value="ATP SYNTHASE SUBUNIT B"/>
    <property type="match status" value="1"/>
</dbReference>
<comment type="subunit">
    <text evidence="14 15">F-type ATPases have 2 components, F(1) - the catalytic core - and F(0) - the membrane proton channel. F(1) has five subunits: alpha(3), beta(3), gamma(1), delta(1), epsilon(1). F(0) has three main subunits: a(1), b(2) and c(10-14). The alpha and beta chains form an alternating ring which encloses part of the gamma chain. F(1) is attached to F(0) by a central stalk formed by the gamma and epsilon chains, while a peripheral stalk is formed by the delta and b chains.</text>
</comment>
<dbReference type="EMBL" id="UZWD01000018">
    <property type="protein sequence ID" value="VDS04072.1"/>
    <property type="molecule type" value="Genomic_DNA"/>
</dbReference>
<proteinExistence type="inferred from homology"/>
<feature type="transmembrane region" description="Helical" evidence="15">
    <location>
        <begin position="12"/>
        <end position="32"/>
    </location>
</feature>
<evidence type="ECO:0000256" key="7">
    <source>
        <dbReference type="ARBA" id="ARBA00022781"/>
    </source>
</evidence>
<dbReference type="InterPro" id="IPR002146">
    <property type="entry name" value="ATP_synth_b/b'su_bac/chlpt"/>
</dbReference>
<dbReference type="Proteomes" id="UP000268844">
    <property type="component" value="Unassembled WGS sequence"/>
</dbReference>
<dbReference type="CDD" id="cd06503">
    <property type="entry name" value="ATP-synt_Fo_b"/>
    <property type="match status" value="1"/>
</dbReference>
<evidence type="ECO:0000256" key="17">
    <source>
        <dbReference type="SAM" id="Coils"/>
    </source>
</evidence>
<name>A0A3S4CB14_9HYPH</name>
<keyword evidence="8 15" id="KW-1133">Transmembrane helix</keyword>
<keyword evidence="9 15" id="KW-0406">Ion transport</keyword>
<evidence type="ECO:0000256" key="10">
    <source>
        <dbReference type="ARBA" id="ARBA00023136"/>
    </source>
</evidence>
<keyword evidence="5 15" id="KW-0138">CF(0)</keyword>
<keyword evidence="11 15" id="KW-0066">ATP synthesis</keyword>
<keyword evidence="10 15" id="KW-0472">Membrane</keyword>
<protein>
    <recommendedName>
        <fullName evidence="15">ATP synthase subunit b</fullName>
    </recommendedName>
    <alternativeName>
        <fullName evidence="15">ATP synthase F(0) sector subunit b</fullName>
    </alternativeName>
    <alternativeName>
        <fullName evidence="15">ATPase subunit I</fullName>
    </alternativeName>
    <alternativeName>
        <fullName evidence="15">F-type ATPase subunit b</fullName>
        <shortName evidence="15">F-ATPase subunit b</shortName>
    </alternativeName>
</protein>
<comment type="subcellular location">
    <subcellularLocation>
        <location evidence="1">Cell inner membrane</location>
        <topology evidence="1">Single-pass membrane protein</topology>
    </subcellularLocation>
    <subcellularLocation>
        <location evidence="15">Cell membrane</location>
        <topology evidence="15">Single-pass membrane protein</topology>
    </subcellularLocation>
</comment>
<keyword evidence="4 15" id="KW-1003">Cell membrane</keyword>
<keyword evidence="19" id="KW-1185">Reference proteome</keyword>
<keyword evidence="7 15" id="KW-0375">Hydrogen ion transport</keyword>
<dbReference type="GO" id="GO:0046933">
    <property type="term" value="F:proton-transporting ATP synthase activity, rotational mechanism"/>
    <property type="evidence" value="ECO:0007669"/>
    <property type="project" value="UniProtKB-UniRule"/>
</dbReference>
<comment type="function">
    <text evidence="12 15">F(1)F(0) ATP synthase produces ATP from ADP in the presence of a proton or sodium gradient. F-type ATPases consist of two structural domains, F(1) containing the extramembraneous catalytic core and F(0) containing the membrane proton channel, linked together by a central stalk and a peripheral stalk. During catalysis, ATP synthesis in the catalytic domain of F(1) is coupled via a rotary mechanism of the central stalk subunits to proton translocation.</text>
</comment>
<dbReference type="Pfam" id="PF00430">
    <property type="entry name" value="ATP-synt_B"/>
    <property type="match status" value="1"/>
</dbReference>
<evidence type="ECO:0000256" key="15">
    <source>
        <dbReference type="HAMAP-Rule" id="MF_01398"/>
    </source>
</evidence>
<evidence type="ECO:0000256" key="13">
    <source>
        <dbReference type="ARBA" id="ARBA00025614"/>
    </source>
</evidence>
<dbReference type="AlphaFoldDB" id="A0A3S4CB14"/>
<organism evidence="18 19">
    <name type="scientific">Devosia equisanguinis</name>
    <dbReference type="NCBI Taxonomy" id="2490941"/>
    <lineage>
        <taxon>Bacteria</taxon>
        <taxon>Pseudomonadati</taxon>
        <taxon>Pseudomonadota</taxon>
        <taxon>Alphaproteobacteria</taxon>
        <taxon>Hyphomicrobiales</taxon>
        <taxon>Devosiaceae</taxon>
        <taxon>Devosia</taxon>
    </lineage>
</organism>
<evidence type="ECO:0000256" key="14">
    <source>
        <dbReference type="ARBA" id="ARBA00025830"/>
    </source>
</evidence>
<dbReference type="RefSeq" id="WP_126149662.1">
    <property type="nucleotide sequence ID" value="NZ_JBHTMH010000001.1"/>
</dbReference>
<evidence type="ECO:0000313" key="19">
    <source>
        <dbReference type="Proteomes" id="UP000268844"/>
    </source>
</evidence>
<evidence type="ECO:0000256" key="12">
    <source>
        <dbReference type="ARBA" id="ARBA00025198"/>
    </source>
</evidence>
<dbReference type="GO" id="GO:0005886">
    <property type="term" value="C:plasma membrane"/>
    <property type="evidence" value="ECO:0007669"/>
    <property type="project" value="UniProtKB-SubCell"/>
</dbReference>
<dbReference type="PANTHER" id="PTHR33445">
    <property type="entry name" value="ATP SYNTHASE SUBUNIT B', CHLOROPLASTIC"/>
    <property type="match status" value="1"/>
</dbReference>
<evidence type="ECO:0000256" key="11">
    <source>
        <dbReference type="ARBA" id="ARBA00023310"/>
    </source>
</evidence>
<reference evidence="18 19" key="1">
    <citation type="submission" date="2018-12" db="EMBL/GenBank/DDBJ databases">
        <authorList>
            <person name="Criscuolo A."/>
        </authorList>
    </citation>
    <scope>NUCLEOTIDE SEQUENCE [LARGE SCALE GENOMIC DNA]</scope>
    <source>
        <strain evidence="18">ACIP1116281</strain>
    </source>
</reference>
<evidence type="ECO:0000256" key="8">
    <source>
        <dbReference type="ARBA" id="ARBA00022989"/>
    </source>
</evidence>
<evidence type="ECO:0000256" key="4">
    <source>
        <dbReference type="ARBA" id="ARBA00022475"/>
    </source>
</evidence>
<dbReference type="GO" id="GO:0046961">
    <property type="term" value="F:proton-transporting ATPase activity, rotational mechanism"/>
    <property type="evidence" value="ECO:0007669"/>
    <property type="project" value="TreeGrafter"/>
</dbReference>
<evidence type="ECO:0000256" key="5">
    <source>
        <dbReference type="ARBA" id="ARBA00022547"/>
    </source>
</evidence>
<keyword evidence="17" id="KW-0175">Coiled coil</keyword>
<keyword evidence="3 15" id="KW-0813">Transport</keyword>
<evidence type="ECO:0000256" key="2">
    <source>
        <dbReference type="ARBA" id="ARBA00005513"/>
    </source>
</evidence>
<dbReference type="InterPro" id="IPR050059">
    <property type="entry name" value="ATP_synthase_B_chain"/>
</dbReference>
<comment type="similarity">
    <text evidence="2 15 16">Belongs to the ATPase B chain family.</text>
</comment>
<keyword evidence="6 15" id="KW-0812">Transmembrane</keyword>
<evidence type="ECO:0000313" key="18">
    <source>
        <dbReference type="EMBL" id="VDS04072.1"/>
    </source>
</evidence>
<comment type="function">
    <text evidence="13">Component of the F(0) channel, it forms part of the peripheral stalk, linking F(1) to F(0). The b'-subunit is a diverged and duplicated form of b found in plants and photosynthetic bacteria.</text>
</comment>
<evidence type="ECO:0000256" key="9">
    <source>
        <dbReference type="ARBA" id="ARBA00023065"/>
    </source>
</evidence>
<evidence type="ECO:0000256" key="6">
    <source>
        <dbReference type="ARBA" id="ARBA00022692"/>
    </source>
</evidence>
<evidence type="ECO:0000256" key="1">
    <source>
        <dbReference type="ARBA" id="ARBA00004377"/>
    </source>
</evidence>
<evidence type="ECO:0000256" key="16">
    <source>
        <dbReference type="RuleBase" id="RU003848"/>
    </source>
</evidence>
<gene>
    <name evidence="15 18" type="primary">atpF</name>
    <name evidence="18" type="ORF">DEVEQU_01203</name>
</gene>
<evidence type="ECO:0000256" key="3">
    <source>
        <dbReference type="ARBA" id="ARBA00022448"/>
    </source>
</evidence>
<dbReference type="HAMAP" id="MF_01398">
    <property type="entry name" value="ATP_synth_b_bprime"/>
    <property type="match status" value="1"/>
</dbReference>
<accession>A0A3S4CB14</accession>
<dbReference type="OrthoDB" id="8479836at2"/>
<sequence length="162" mass="17573">MAEWLDNSFFATVGLVLFLGLMIYFGVPKIIAKMLDGKIKQIETDIAEAKRLRTEAAALLVEYEQKRAAAEREAEGIVTAAKQEAERLTVEAKASLEDLVTRRTKAVEDKIAQAEAQALAEVRSRSADIAIEAARAVLSDEMNKNGGKVIDAAIADVAGRLN</sequence>